<name>H8G520_9PSEU</name>
<dbReference type="Proteomes" id="UP000004705">
    <property type="component" value="Chromosome"/>
</dbReference>
<dbReference type="EMBL" id="CM001466">
    <property type="protein sequence ID" value="EHY91199.1"/>
    <property type="molecule type" value="Genomic_DNA"/>
</dbReference>
<evidence type="ECO:0000313" key="3">
    <source>
        <dbReference type="Proteomes" id="UP000004705"/>
    </source>
</evidence>
<keyword evidence="3" id="KW-1185">Reference proteome</keyword>
<proteinExistence type="predicted"/>
<accession>H8G520</accession>
<organism evidence="2 3">
    <name type="scientific">Saccharomonospora azurea NA-128</name>
    <dbReference type="NCBI Taxonomy" id="882081"/>
    <lineage>
        <taxon>Bacteria</taxon>
        <taxon>Bacillati</taxon>
        <taxon>Actinomycetota</taxon>
        <taxon>Actinomycetes</taxon>
        <taxon>Pseudonocardiales</taxon>
        <taxon>Pseudonocardiaceae</taxon>
        <taxon>Saccharomonospora</taxon>
    </lineage>
</organism>
<reference evidence="2 3" key="1">
    <citation type="journal article" date="2012" name="Stand. Genomic Sci.">
        <title>Genome sequence of the soil bacterium Saccharomonospora azurea type strain (NA-128(T)).</title>
        <authorList>
            <person name="Klenk H.P."/>
            <person name="Held B."/>
            <person name="Lucas S."/>
            <person name="Lapidus A."/>
            <person name="Copeland A."/>
            <person name="Hammon N."/>
            <person name="Pitluck S."/>
            <person name="Goodwin L.A."/>
            <person name="Han C."/>
            <person name="Tapia R."/>
            <person name="Brambilla E.M."/>
            <person name="Potter G."/>
            <person name="Land M."/>
            <person name="Ivanova N."/>
            <person name="Rohde M."/>
            <person name="Goker M."/>
            <person name="Detter J.C."/>
            <person name="Kyrpides N.C."/>
            <person name="Woyke T."/>
        </authorList>
    </citation>
    <scope>NUCLEOTIDE SEQUENCE [LARGE SCALE GENOMIC DNA]</scope>
    <source>
        <strain evidence="2 3">NA-128</strain>
    </source>
</reference>
<evidence type="ECO:0000313" key="2">
    <source>
        <dbReference type="EMBL" id="EHY91199.1"/>
    </source>
</evidence>
<dbReference type="HOGENOM" id="CLU_121935_2_0_11"/>
<dbReference type="AlphaFoldDB" id="H8G520"/>
<sequence length="73" mass="7859">MRDYGDGIETSEINRRPAASTQNSKLGDCNFAMEIDDLSRVDVTITGEDSSQAACEAAEVIAGMVEPRLPEIP</sequence>
<feature type="region of interest" description="Disordered" evidence="1">
    <location>
        <begin position="1"/>
        <end position="24"/>
    </location>
</feature>
<gene>
    <name evidence="2" type="ORF">SacazDRAFT_04359</name>
</gene>
<protein>
    <submittedName>
        <fullName evidence="2">Uncharacterized protein</fullName>
    </submittedName>
</protein>
<evidence type="ECO:0000256" key="1">
    <source>
        <dbReference type="SAM" id="MobiDB-lite"/>
    </source>
</evidence>